<evidence type="ECO:0000313" key="3">
    <source>
        <dbReference type="Proteomes" id="UP000602510"/>
    </source>
</evidence>
<dbReference type="EMBL" id="WSZM01000260">
    <property type="protein sequence ID" value="KAF4036858.1"/>
    <property type="molecule type" value="Genomic_DNA"/>
</dbReference>
<evidence type="ECO:0000313" key="2">
    <source>
        <dbReference type="EMBL" id="KAF4036858.1"/>
    </source>
</evidence>
<sequence>MLLLKITSAMFVTTLRLEPLGYSSLHWSTRTRIQRIPSRSTKIRLLLPPVWSSCLSTGAKSWHAEDTGRSSPNKHQKIQLIMR</sequence>
<gene>
    <name evidence="2" type="ORF">GN244_ATG11102</name>
</gene>
<dbReference type="Proteomes" id="UP000602510">
    <property type="component" value="Unassembled WGS sequence"/>
</dbReference>
<organism evidence="2 3">
    <name type="scientific">Phytophthora infestans</name>
    <name type="common">Potato late blight agent</name>
    <name type="synonym">Botrytis infestans</name>
    <dbReference type="NCBI Taxonomy" id="4787"/>
    <lineage>
        <taxon>Eukaryota</taxon>
        <taxon>Sar</taxon>
        <taxon>Stramenopiles</taxon>
        <taxon>Oomycota</taxon>
        <taxon>Peronosporomycetes</taxon>
        <taxon>Peronosporales</taxon>
        <taxon>Peronosporaceae</taxon>
        <taxon>Phytophthora</taxon>
    </lineage>
</organism>
<name>A0A833WC02_PHYIN</name>
<protein>
    <submittedName>
        <fullName evidence="2">Uncharacterized protein</fullName>
    </submittedName>
</protein>
<dbReference type="AlphaFoldDB" id="A0A833WC02"/>
<feature type="region of interest" description="Disordered" evidence="1">
    <location>
        <begin position="61"/>
        <end position="83"/>
    </location>
</feature>
<proteinExistence type="predicted"/>
<accession>A0A833WC02</accession>
<keyword evidence="3" id="KW-1185">Reference proteome</keyword>
<reference evidence="2" key="1">
    <citation type="submission" date="2020-04" db="EMBL/GenBank/DDBJ databases">
        <title>Hybrid Assembly of Korean Phytophthora infestans isolates.</title>
        <authorList>
            <person name="Prokchorchik M."/>
            <person name="Lee Y."/>
            <person name="Seo J."/>
            <person name="Cho J.-H."/>
            <person name="Park Y.-E."/>
            <person name="Jang D.-C."/>
            <person name="Im J.-S."/>
            <person name="Choi J.-G."/>
            <person name="Park H.-J."/>
            <person name="Lee G.-B."/>
            <person name="Lee Y.-G."/>
            <person name="Hong S.-Y."/>
            <person name="Cho K."/>
            <person name="Sohn K.H."/>
        </authorList>
    </citation>
    <scope>NUCLEOTIDE SEQUENCE</scope>
    <source>
        <strain evidence="2">KR_1_A1</strain>
    </source>
</reference>
<evidence type="ECO:0000256" key="1">
    <source>
        <dbReference type="SAM" id="MobiDB-lite"/>
    </source>
</evidence>
<comment type="caution">
    <text evidence="2">The sequence shown here is derived from an EMBL/GenBank/DDBJ whole genome shotgun (WGS) entry which is preliminary data.</text>
</comment>